<dbReference type="Proteomes" id="UP000683360">
    <property type="component" value="Unassembled WGS sequence"/>
</dbReference>
<name>A0A8S3RUP3_MYTED</name>
<organism evidence="1 2">
    <name type="scientific">Mytilus edulis</name>
    <name type="common">Blue mussel</name>
    <dbReference type="NCBI Taxonomy" id="6550"/>
    <lineage>
        <taxon>Eukaryota</taxon>
        <taxon>Metazoa</taxon>
        <taxon>Spiralia</taxon>
        <taxon>Lophotrochozoa</taxon>
        <taxon>Mollusca</taxon>
        <taxon>Bivalvia</taxon>
        <taxon>Autobranchia</taxon>
        <taxon>Pteriomorphia</taxon>
        <taxon>Mytilida</taxon>
        <taxon>Mytiloidea</taxon>
        <taxon>Mytilidae</taxon>
        <taxon>Mytilinae</taxon>
        <taxon>Mytilus</taxon>
    </lineage>
</organism>
<evidence type="ECO:0000313" key="2">
    <source>
        <dbReference type="Proteomes" id="UP000683360"/>
    </source>
</evidence>
<protein>
    <submittedName>
        <fullName evidence="1">Uncharacterized protein</fullName>
    </submittedName>
</protein>
<accession>A0A8S3RUP3</accession>
<comment type="caution">
    <text evidence="1">The sequence shown here is derived from an EMBL/GenBank/DDBJ whole genome shotgun (WGS) entry which is preliminary data.</text>
</comment>
<dbReference type="EMBL" id="CAJPWZ010001297">
    <property type="protein sequence ID" value="CAG2212392.1"/>
    <property type="molecule type" value="Genomic_DNA"/>
</dbReference>
<dbReference type="AlphaFoldDB" id="A0A8S3RUP3"/>
<proteinExistence type="predicted"/>
<dbReference type="OrthoDB" id="10554004at2759"/>
<evidence type="ECO:0000313" key="1">
    <source>
        <dbReference type="EMBL" id="CAG2212392.1"/>
    </source>
</evidence>
<reference evidence="1" key="1">
    <citation type="submission" date="2021-03" db="EMBL/GenBank/DDBJ databases">
        <authorList>
            <person name="Bekaert M."/>
        </authorList>
    </citation>
    <scope>NUCLEOTIDE SEQUENCE</scope>
</reference>
<gene>
    <name evidence="1" type="ORF">MEDL_26397</name>
</gene>
<keyword evidence="2" id="KW-1185">Reference proteome</keyword>
<sequence>MYPYSINSRYVTTLCVFSTGTRKKGGVVVTYLLIGLSVIGSAQQCKETDKITVRISGTLTIGKELKLQCRRAMSGTPRWEKERSLLTFNLRVENFYKHKIDLEPTKTNMTSLLRMQLGDINATYTCHVGYDCKQISPVEFYTGQKTFSPSHMQHLQHMEDVLFQGGISFYGEAE</sequence>